<dbReference type="VEuPathDB" id="FungiDB:RhiirFUN_013299"/>
<organism evidence="2 3">
    <name type="scientific">Rhizophagus irregularis</name>
    <dbReference type="NCBI Taxonomy" id="588596"/>
    <lineage>
        <taxon>Eukaryota</taxon>
        <taxon>Fungi</taxon>
        <taxon>Fungi incertae sedis</taxon>
        <taxon>Mucoromycota</taxon>
        <taxon>Glomeromycotina</taxon>
        <taxon>Glomeromycetes</taxon>
        <taxon>Glomerales</taxon>
        <taxon>Glomeraceae</taxon>
        <taxon>Rhizophagus</taxon>
    </lineage>
</organism>
<accession>A0A915YZV6</accession>
<evidence type="ECO:0000313" key="2">
    <source>
        <dbReference type="EMBL" id="CAB5354682.1"/>
    </source>
</evidence>
<comment type="caution">
    <text evidence="2">The sequence shown here is derived from an EMBL/GenBank/DDBJ whole genome shotgun (WGS) entry which is preliminary data.</text>
</comment>
<feature type="chain" id="PRO_5037667539" evidence="1">
    <location>
        <begin position="28"/>
        <end position="114"/>
    </location>
</feature>
<gene>
    <name evidence="2" type="ORF">CHRIB12_LOCUS5950</name>
</gene>
<name>A0A915YZV6_9GLOM</name>
<sequence>MKKNEVFNLSFCLVLFISCSYRQTAKKTRVIVEQPAAATHQSTSVQNLTFDLGQLNLSGGSSDANTSFSNLVLDILKTTKENSEIIKETAKRNYETNRLWFVVKDTHDLKRSWS</sequence>
<dbReference type="PROSITE" id="PS51257">
    <property type="entry name" value="PROKAR_LIPOPROTEIN"/>
    <property type="match status" value="1"/>
</dbReference>
<dbReference type="AlphaFoldDB" id="A0A915YZV6"/>
<evidence type="ECO:0000313" key="3">
    <source>
        <dbReference type="Proteomes" id="UP000684084"/>
    </source>
</evidence>
<evidence type="ECO:0000256" key="1">
    <source>
        <dbReference type="SAM" id="SignalP"/>
    </source>
</evidence>
<reference evidence="2" key="1">
    <citation type="submission" date="2020-05" db="EMBL/GenBank/DDBJ databases">
        <authorList>
            <person name="Rincon C."/>
            <person name="Sanders R I."/>
            <person name="Robbins C."/>
            <person name="Chaturvedi A."/>
        </authorList>
    </citation>
    <scope>NUCLEOTIDE SEQUENCE</scope>
    <source>
        <strain evidence="2">CHB12</strain>
    </source>
</reference>
<keyword evidence="1" id="KW-0732">Signal</keyword>
<protein>
    <submittedName>
        <fullName evidence="2">Uncharacterized protein</fullName>
    </submittedName>
</protein>
<dbReference type="OrthoDB" id="2428515at2759"/>
<dbReference type="EMBL" id="CAGKOT010000009">
    <property type="protein sequence ID" value="CAB5354682.1"/>
    <property type="molecule type" value="Genomic_DNA"/>
</dbReference>
<dbReference type="Proteomes" id="UP000684084">
    <property type="component" value="Unassembled WGS sequence"/>
</dbReference>
<proteinExistence type="predicted"/>
<feature type="signal peptide" evidence="1">
    <location>
        <begin position="1"/>
        <end position="27"/>
    </location>
</feature>